<accession>A0ACC2B1P0</accession>
<proteinExistence type="predicted"/>
<protein>
    <submittedName>
        <fullName evidence="1">Uncharacterized protein</fullName>
    </submittedName>
</protein>
<gene>
    <name evidence="1" type="ORF">O6H91_18G060200</name>
</gene>
<comment type="caution">
    <text evidence="1">The sequence shown here is derived from an EMBL/GenBank/DDBJ whole genome shotgun (WGS) entry which is preliminary data.</text>
</comment>
<sequence length="241" mass="27111">MGITLAVSIPACIFLGTFIAVRDRAPNLLLAPLLHSSLIFLSVSISSHPRLNHRLLFAKTPQGSFPWWSRLLFHPYLLSAQAYVALRRLATLEPLYTEICDGIFVGGWPLWANDMPPGNPAVIDCTCELPRRTLTAHLPYLCIPTWDTRAPSPTQIEVAVRWAVEKRAHRYPVYIHCAFGHGRSVTVVCALLMALGVVETWRDAENLVKRHRPCIRLNKPQKESLQEWSKFGAGQKKSQAK</sequence>
<evidence type="ECO:0000313" key="2">
    <source>
        <dbReference type="Proteomes" id="UP001162992"/>
    </source>
</evidence>
<dbReference type="Proteomes" id="UP001162992">
    <property type="component" value="Chromosome 18"/>
</dbReference>
<reference evidence="2" key="1">
    <citation type="journal article" date="2024" name="Proc. Natl. Acad. Sci. U.S.A.">
        <title>Extraordinary preservation of gene collinearity over three hundred million years revealed in homosporous lycophytes.</title>
        <authorList>
            <person name="Li C."/>
            <person name="Wickell D."/>
            <person name="Kuo L.Y."/>
            <person name="Chen X."/>
            <person name="Nie B."/>
            <person name="Liao X."/>
            <person name="Peng D."/>
            <person name="Ji J."/>
            <person name="Jenkins J."/>
            <person name="Williams M."/>
            <person name="Shu S."/>
            <person name="Plott C."/>
            <person name="Barry K."/>
            <person name="Rajasekar S."/>
            <person name="Grimwood J."/>
            <person name="Han X."/>
            <person name="Sun S."/>
            <person name="Hou Z."/>
            <person name="He W."/>
            <person name="Dai G."/>
            <person name="Sun C."/>
            <person name="Schmutz J."/>
            <person name="Leebens-Mack J.H."/>
            <person name="Li F.W."/>
            <person name="Wang L."/>
        </authorList>
    </citation>
    <scope>NUCLEOTIDE SEQUENCE [LARGE SCALE GENOMIC DNA]</scope>
    <source>
        <strain evidence="2">cv. PW_Plant_1</strain>
    </source>
</reference>
<evidence type="ECO:0000313" key="1">
    <source>
        <dbReference type="EMBL" id="KAJ7523723.1"/>
    </source>
</evidence>
<dbReference type="EMBL" id="CM055109">
    <property type="protein sequence ID" value="KAJ7523723.1"/>
    <property type="molecule type" value="Genomic_DNA"/>
</dbReference>
<organism evidence="1 2">
    <name type="scientific">Diphasiastrum complanatum</name>
    <name type="common">Issler's clubmoss</name>
    <name type="synonym">Lycopodium complanatum</name>
    <dbReference type="NCBI Taxonomy" id="34168"/>
    <lineage>
        <taxon>Eukaryota</taxon>
        <taxon>Viridiplantae</taxon>
        <taxon>Streptophyta</taxon>
        <taxon>Embryophyta</taxon>
        <taxon>Tracheophyta</taxon>
        <taxon>Lycopodiopsida</taxon>
        <taxon>Lycopodiales</taxon>
        <taxon>Lycopodiaceae</taxon>
        <taxon>Lycopodioideae</taxon>
        <taxon>Diphasiastrum</taxon>
    </lineage>
</organism>
<keyword evidence="2" id="KW-1185">Reference proteome</keyword>
<name>A0ACC2B1P0_DIPCM</name>